<dbReference type="EMBL" id="FMZX01000014">
    <property type="protein sequence ID" value="SDD89303.1"/>
    <property type="molecule type" value="Genomic_DNA"/>
</dbReference>
<dbReference type="NCBIfam" id="TIGR01202">
    <property type="entry name" value="bchC"/>
    <property type="match status" value="1"/>
</dbReference>
<protein>
    <submittedName>
        <fullName evidence="3">3-hydroxyethyl bacteriochlorophyllide a dehydrogenase</fullName>
    </submittedName>
</protein>
<dbReference type="PANTHER" id="PTHR43189">
    <property type="entry name" value="ZINC-TYPE ALCOHOL DEHYDROGENASE-LIKE PROTEIN C1198.01-RELATED"/>
    <property type="match status" value="1"/>
</dbReference>
<evidence type="ECO:0000313" key="4">
    <source>
        <dbReference type="Proteomes" id="UP000198925"/>
    </source>
</evidence>
<name>A0A1G6YH31_9PROT</name>
<keyword evidence="4" id="KW-1185">Reference proteome</keyword>
<gene>
    <name evidence="3" type="ORF">SAMN04487779_101450</name>
</gene>
<dbReference type="InterPro" id="IPR005903">
    <property type="entry name" value="BchC"/>
</dbReference>
<feature type="domain" description="Alcohol dehydrogenase-like N-terminal" evidence="2">
    <location>
        <begin position="25"/>
        <end position="117"/>
    </location>
</feature>
<dbReference type="STRING" id="938405.SAMN02927895_03951"/>
<dbReference type="SUPFAM" id="SSF51735">
    <property type="entry name" value="NAD(P)-binding Rossmann-fold domains"/>
    <property type="match status" value="1"/>
</dbReference>
<reference evidence="3 4" key="1">
    <citation type="submission" date="2016-10" db="EMBL/GenBank/DDBJ databases">
        <authorList>
            <person name="de Groot N.N."/>
        </authorList>
    </citation>
    <scope>NUCLEOTIDE SEQUENCE [LARGE SCALE GENOMIC DNA]</scope>
    <source>
        <strain evidence="3 4">CPCC 100156</strain>
    </source>
</reference>
<dbReference type="GO" id="GO:0036354">
    <property type="term" value="F:bacteriochlorophyllide-a dehydrogenase activity"/>
    <property type="evidence" value="ECO:0007669"/>
    <property type="project" value="InterPro"/>
</dbReference>
<dbReference type="Proteomes" id="UP000198925">
    <property type="component" value="Unassembled WGS sequence"/>
</dbReference>
<organism evidence="3 4">
    <name type="scientific">Belnapia rosea</name>
    <dbReference type="NCBI Taxonomy" id="938405"/>
    <lineage>
        <taxon>Bacteria</taxon>
        <taxon>Pseudomonadati</taxon>
        <taxon>Pseudomonadota</taxon>
        <taxon>Alphaproteobacteria</taxon>
        <taxon>Acetobacterales</taxon>
        <taxon>Roseomonadaceae</taxon>
        <taxon>Belnapia</taxon>
    </lineage>
</organism>
<dbReference type="InterPro" id="IPR011032">
    <property type="entry name" value="GroES-like_sf"/>
</dbReference>
<dbReference type="RefSeq" id="WP_090664352.1">
    <property type="nucleotide sequence ID" value="NZ_FMZX01000014.1"/>
</dbReference>
<evidence type="ECO:0000313" key="3">
    <source>
        <dbReference type="EMBL" id="SDD89303.1"/>
    </source>
</evidence>
<dbReference type="PANTHER" id="PTHR43189:SF1">
    <property type="entry name" value="ZINC-TYPE ALCOHOL DEHYDROGENASE-LIKE PROTEIN C1198.01"/>
    <property type="match status" value="1"/>
</dbReference>
<dbReference type="SUPFAM" id="SSF50129">
    <property type="entry name" value="GroES-like"/>
    <property type="match status" value="1"/>
</dbReference>
<keyword evidence="1" id="KW-0560">Oxidoreductase</keyword>
<dbReference type="Gene3D" id="3.90.180.10">
    <property type="entry name" value="Medium-chain alcohol dehydrogenases, catalytic domain"/>
    <property type="match status" value="2"/>
</dbReference>
<evidence type="ECO:0000256" key="1">
    <source>
        <dbReference type="ARBA" id="ARBA00023002"/>
    </source>
</evidence>
<accession>A0A1G6YH31</accession>
<dbReference type="InterPro" id="IPR036291">
    <property type="entry name" value="NAD(P)-bd_dom_sf"/>
</dbReference>
<sequence length="311" mass="32866">MDTMAVLLEEPEHLMLRRLDLTPPGDEDVVVDIEWSGISTGTERLLWSGRMPSFPGMGYPLVPGYESVGRIAQAGPLSGRRPGQRVFVPGARCFGPVRGLFGGAARRLVVAGEKTVPVASSLRENAVLLALAATAHHATAGAAQPELIIGHGVLGRLLARLALAAGAAPPTVWESNPARRSGAEGYPVLDPSADPRRDYRSIVDASGDSALLDTLIARLAPGGEIVLAGFYAAPLSFSFPPAFMREARLRIAAEWRAPDLAAVTALIAEGRLSLDGLITHREAAPQAASAYRTAFTDASCLKMVLDWSECS</sequence>
<proteinExistence type="predicted"/>
<evidence type="ECO:0000259" key="2">
    <source>
        <dbReference type="Pfam" id="PF08240"/>
    </source>
</evidence>
<dbReference type="Pfam" id="PF08240">
    <property type="entry name" value="ADH_N"/>
    <property type="match status" value="1"/>
</dbReference>
<dbReference type="AlphaFoldDB" id="A0A1G6YH31"/>
<dbReference type="Gene3D" id="3.40.50.720">
    <property type="entry name" value="NAD(P)-binding Rossmann-like Domain"/>
    <property type="match status" value="1"/>
</dbReference>
<dbReference type="InterPro" id="IPR013154">
    <property type="entry name" value="ADH-like_N"/>
</dbReference>